<evidence type="ECO:0000313" key="2">
    <source>
        <dbReference type="Proteomes" id="UP000033841"/>
    </source>
</evidence>
<dbReference type="Proteomes" id="UP000033841">
    <property type="component" value="Unassembled WGS sequence"/>
</dbReference>
<dbReference type="AlphaFoldDB" id="A0A0G0LBF1"/>
<name>A0A0G0LBF1_9BACT</name>
<protein>
    <submittedName>
        <fullName evidence="1">Uncharacterized protein</fullName>
    </submittedName>
</protein>
<evidence type="ECO:0000313" key="1">
    <source>
        <dbReference type="EMBL" id="KKQ89358.1"/>
    </source>
</evidence>
<reference evidence="1 2" key="1">
    <citation type="journal article" date="2015" name="Nature">
        <title>rRNA introns, odd ribosomes, and small enigmatic genomes across a large radiation of phyla.</title>
        <authorList>
            <person name="Brown C.T."/>
            <person name="Hug L.A."/>
            <person name="Thomas B.C."/>
            <person name="Sharon I."/>
            <person name="Castelle C.J."/>
            <person name="Singh A."/>
            <person name="Wilkins M.J."/>
            <person name="Williams K.H."/>
            <person name="Banfield J.F."/>
        </authorList>
    </citation>
    <scope>NUCLEOTIDE SEQUENCE [LARGE SCALE GENOMIC DNA]</scope>
</reference>
<dbReference type="EMBL" id="LBVR01000060">
    <property type="protein sequence ID" value="KKQ89358.1"/>
    <property type="molecule type" value="Genomic_DNA"/>
</dbReference>
<comment type="caution">
    <text evidence="1">The sequence shown here is derived from an EMBL/GenBank/DDBJ whole genome shotgun (WGS) entry which is preliminary data.</text>
</comment>
<organism evidence="1 2">
    <name type="scientific">Candidatus Shapirobacteria bacterium GW2011_GWE1_38_92</name>
    <dbReference type="NCBI Taxonomy" id="1618489"/>
    <lineage>
        <taxon>Bacteria</taxon>
        <taxon>Candidatus Shapironibacteriota</taxon>
    </lineage>
</organism>
<accession>A0A0G0LBF1</accession>
<gene>
    <name evidence="1" type="ORF">UT14_C0060G0002</name>
</gene>
<proteinExistence type="predicted"/>
<sequence>MVNKLDHEPQSNNQESKRGFVLTIVCSRYRHPNGHLKVEAVNFEKAVEEAELDLLNDRLCKEHYCGSPLIVHRSNSRL</sequence>